<comment type="caution">
    <text evidence="6">The sequence shown here is derived from an EMBL/GenBank/DDBJ whole genome shotgun (WGS) entry which is preliminary data.</text>
</comment>
<protein>
    <recommendedName>
        <fullName evidence="8">L domain-like protein</fullName>
    </recommendedName>
</protein>
<organism evidence="6 7">
    <name type="scientific">Cylindrotheca closterium</name>
    <dbReference type="NCBI Taxonomy" id="2856"/>
    <lineage>
        <taxon>Eukaryota</taxon>
        <taxon>Sar</taxon>
        <taxon>Stramenopiles</taxon>
        <taxon>Ochrophyta</taxon>
        <taxon>Bacillariophyta</taxon>
        <taxon>Bacillariophyceae</taxon>
        <taxon>Bacillariophycidae</taxon>
        <taxon>Bacillariales</taxon>
        <taxon>Bacillariaceae</taxon>
        <taxon>Cylindrotheca</taxon>
    </lineage>
</organism>
<dbReference type="Gene3D" id="3.80.10.10">
    <property type="entry name" value="Ribonuclease Inhibitor"/>
    <property type="match status" value="1"/>
</dbReference>
<evidence type="ECO:0000256" key="1">
    <source>
        <dbReference type="ARBA" id="ARBA00004167"/>
    </source>
</evidence>
<keyword evidence="5" id="KW-0472">Membrane</keyword>
<keyword evidence="3" id="KW-0677">Repeat</keyword>
<dbReference type="FunFam" id="3.80.10.10:FF:000383">
    <property type="entry name" value="Leucine-rich repeat receptor protein kinase EMS1"/>
    <property type="match status" value="1"/>
</dbReference>
<dbReference type="EMBL" id="CAKOGP040000113">
    <property type="protein sequence ID" value="CAJ1930823.1"/>
    <property type="molecule type" value="Genomic_DNA"/>
</dbReference>
<evidence type="ECO:0000256" key="4">
    <source>
        <dbReference type="SAM" id="MobiDB-lite"/>
    </source>
</evidence>
<name>A0AAD2CDF8_9STRA</name>
<feature type="compositionally biased region" description="Acidic residues" evidence="4">
    <location>
        <begin position="242"/>
        <end position="256"/>
    </location>
</feature>
<keyword evidence="5" id="KW-1133">Transmembrane helix</keyword>
<accession>A0AAD2CDF8</accession>
<evidence type="ECO:0000256" key="3">
    <source>
        <dbReference type="ARBA" id="ARBA00022737"/>
    </source>
</evidence>
<evidence type="ECO:0000256" key="5">
    <source>
        <dbReference type="SAM" id="Phobius"/>
    </source>
</evidence>
<evidence type="ECO:0000313" key="7">
    <source>
        <dbReference type="Proteomes" id="UP001295423"/>
    </source>
</evidence>
<reference evidence="6" key="1">
    <citation type="submission" date="2023-08" db="EMBL/GenBank/DDBJ databases">
        <authorList>
            <person name="Audoor S."/>
            <person name="Bilcke G."/>
        </authorList>
    </citation>
    <scope>NUCLEOTIDE SEQUENCE</scope>
</reference>
<dbReference type="InterPro" id="IPR032675">
    <property type="entry name" value="LRR_dom_sf"/>
</dbReference>
<feature type="compositionally biased region" description="Basic residues" evidence="4">
    <location>
        <begin position="69"/>
        <end position="83"/>
    </location>
</feature>
<evidence type="ECO:0008006" key="8">
    <source>
        <dbReference type="Google" id="ProtNLM"/>
    </source>
</evidence>
<gene>
    <name evidence="6" type="ORF">CYCCA115_LOCUS2105</name>
</gene>
<dbReference type="PANTHER" id="PTHR48053:SF126">
    <property type="entry name" value="MDIS1-INTERACTING RECEPTOR LIKE KINASE 2-LIKE ISOFORM X1"/>
    <property type="match status" value="1"/>
</dbReference>
<dbReference type="GO" id="GO:0016020">
    <property type="term" value="C:membrane"/>
    <property type="evidence" value="ECO:0007669"/>
    <property type="project" value="UniProtKB-SubCell"/>
</dbReference>
<feature type="compositionally biased region" description="Polar residues" evidence="4">
    <location>
        <begin position="215"/>
        <end position="225"/>
    </location>
</feature>
<feature type="compositionally biased region" description="Low complexity" evidence="4">
    <location>
        <begin position="23"/>
        <end position="32"/>
    </location>
</feature>
<dbReference type="AlphaFoldDB" id="A0AAD2CDF8"/>
<dbReference type="InterPro" id="IPR051716">
    <property type="entry name" value="Plant_RL_S/T_kinase"/>
</dbReference>
<dbReference type="InterPro" id="IPR001611">
    <property type="entry name" value="Leu-rich_rpt"/>
</dbReference>
<feature type="compositionally biased region" description="Basic residues" evidence="4">
    <location>
        <begin position="1"/>
        <end position="10"/>
    </location>
</feature>
<evidence type="ECO:0000256" key="2">
    <source>
        <dbReference type="ARBA" id="ARBA00022729"/>
    </source>
</evidence>
<dbReference type="PANTHER" id="PTHR48053">
    <property type="entry name" value="LEUCINE RICH REPEAT FAMILY PROTEIN, EXPRESSED"/>
    <property type="match status" value="1"/>
</dbReference>
<evidence type="ECO:0000313" key="6">
    <source>
        <dbReference type="EMBL" id="CAJ1930823.1"/>
    </source>
</evidence>
<keyword evidence="7" id="KW-1185">Reference proteome</keyword>
<comment type="subcellular location">
    <subcellularLocation>
        <location evidence="1">Membrane</location>
        <topology evidence="1">Single-pass membrane protein</topology>
    </subcellularLocation>
</comment>
<feature type="region of interest" description="Disordered" evidence="4">
    <location>
        <begin position="310"/>
        <end position="337"/>
    </location>
</feature>
<dbReference type="SUPFAM" id="SSF52058">
    <property type="entry name" value="L domain-like"/>
    <property type="match status" value="1"/>
</dbReference>
<sequence>MAKTKIKRRGSWSLNSDSDSSESEISSSVVSSSEEEPPVRKKSSRNNRSSARKSRRALDPESEPAPSRKSSKTKPKKDKKSRKSGYEYSSSDTSSDEYNTDDSSSDDDRPFGRKGKPRTSHQEFGDPRSQKKNKETDDDTESKSSANEDDSNSSGSMKSPPKKTATKLNKYVEQNPDRTPADVENQYDDDEDGGDSSERKFNNRKLNAIPEEDSSTSTPMEQRPNNPAFHSVPRNGAKETNTDDNSDEEEDDESDDDKPIPERRRFLTRERKIITCLTLGLCCLCLAAALGIGIGIGLASRDIHDHVVPVQSGVEPTPPPNGNGTQSPTIQPSPPPDTTLLQLLIDNSFDEGSALSIEGTPQRSAYEWLSRNAELPNYTNEVKLARYALATFYFSTNGPSTWAENIRNGGWMTDVPECEWASTARNQCTGAIYSSLTLDFVGVSGEIPPELAYLTGLTRLSLRSEGAGSQSIAGSLPSTIGLLKNLQTIRLNENNIGGSLPTTIGSLTNVRVFLMSGNSLEGSIPSEIGRTMGNTFNFDRNRLTGRLPVELFRMGTLTALNFEDNTISGQIPRDIGMNPSLNSVNFSSNRLTGTIPTELGRLVTMRSGINLSNNQLSGVLPSEIGFLVDMQNLQLNNNRLIGRVPRQYDAIRDMRLLRIDGNLLTGEMPTSVCDSFTDRTISYSDCGTQAFQCPCCTFCCIGSSCTCNVDDESICNGAVPESVSMESDQTTLSGLYYSETEENKGKFFRDSSRRILASMP</sequence>
<feature type="region of interest" description="Disordered" evidence="4">
    <location>
        <begin position="1"/>
        <end position="263"/>
    </location>
</feature>
<dbReference type="Pfam" id="PF00560">
    <property type="entry name" value="LRR_1"/>
    <property type="match status" value="3"/>
</dbReference>
<dbReference type="Proteomes" id="UP001295423">
    <property type="component" value="Unassembled WGS sequence"/>
</dbReference>
<feature type="compositionally biased region" description="Acidic residues" evidence="4">
    <location>
        <begin position="185"/>
        <end position="195"/>
    </location>
</feature>
<feature type="transmembrane region" description="Helical" evidence="5">
    <location>
        <begin position="273"/>
        <end position="299"/>
    </location>
</feature>
<proteinExistence type="predicted"/>
<keyword evidence="5" id="KW-0812">Transmembrane</keyword>
<keyword evidence="2" id="KW-0732">Signal</keyword>
<feature type="compositionally biased region" description="Basic residues" evidence="4">
    <location>
        <begin position="40"/>
        <end position="55"/>
    </location>
</feature>
<feature type="compositionally biased region" description="Basic and acidic residues" evidence="4">
    <location>
        <begin position="120"/>
        <end position="135"/>
    </location>
</feature>
<feature type="compositionally biased region" description="Acidic residues" evidence="4">
    <location>
        <begin position="94"/>
        <end position="105"/>
    </location>
</feature>